<feature type="region of interest" description="Disordered" evidence="1">
    <location>
        <begin position="1"/>
        <end position="37"/>
    </location>
</feature>
<evidence type="ECO:0000313" key="2">
    <source>
        <dbReference type="EMBL" id="CAD7224264.1"/>
    </source>
</evidence>
<gene>
    <name evidence="2" type="ORF">CTOB1V02_LOCUS2234</name>
</gene>
<dbReference type="EMBL" id="OB660339">
    <property type="protein sequence ID" value="CAD7224264.1"/>
    <property type="molecule type" value="Genomic_DNA"/>
</dbReference>
<organism evidence="2">
    <name type="scientific">Cyprideis torosa</name>
    <dbReference type="NCBI Taxonomy" id="163714"/>
    <lineage>
        <taxon>Eukaryota</taxon>
        <taxon>Metazoa</taxon>
        <taxon>Ecdysozoa</taxon>
        <taxon>Arthropoda</taxon>
        <taxon>Crustacea</taxon>
        <taxon>Oligostraca</taxon>
        <taxon>Ostracoda</taxon>
        <taxon>Podocopa</taxon>
        <taxon>Podocopida</taxon>
        <taxon>Cytherocopina</taxon>
        <taxon>Cytheroidea</taxon>
        <taxon>Cytherideidae</taxon>
        <taxon>Cyprideis</taxon>
    </lineage>
</organism>
<reference evidence="2" key="1">
    <citation type="submission" date="2020-11" db="EMBL/GenBank/DDBJ databases">
        <authorList>
            <person name="Tran Van P."/>
        </authorList>
    </citation>
    <scope>NUCLEOTIDE SEQUENCE</scope>
</reference>
<name>A0A7R8W8A6_9CRUS</name>
<dbReference type="AlphaFoldDB" id="A0A7R8W8A6"/>
<proteinExistence type="predicted"/>
<evidence type="ECO:0000256" key="1">
    <source>
        <dbReference type="SAM" id="MobiDB-lite"/>
    </source>
</evidence>
<sequence length="432" mass="47833">MSSVRGGPGEDPSAQGARDHPRSPTADSHGTVDRRRRNGGLAAAVLRLESDGGRIGSIPLSFAALLNSSSPGRSNASDNRVSDIRAEEVPGETMESPFDGGGGTLRLDDFEDPALDVQTVVVAFGRFMLMIASQTLIFNLLLLRLLAMRLFHPNRRVRSPRTREVVCRLCFTTTLYHTGTLSSSWQAAEASSQSGRPRVNVAVVENAETEPVPRTNAAYDAGHENVVLPDLRAQMLFFDRRSRGTKTEVLQSSTVFFMLQFQRLSALLMVLEKSLIRQPLEFDAVLSLWRSEPFSLTPVIPSALCIIASVPPCWVGREIITPISAAAVSFREECLLEKIPKRHHLDWDRFRGCQLQQNSAFFTPVPRQSQSTGLALPSASPGRLTRAFCRFVEIAEEAFAMMHMAKFASSELRSRRKRQNWSGSFDPDVFDV</sequence>
<accession>A0A7R8W8A6</accession>
<protein>
    <submittedName>
        <fullName evidence="2">Uncharacterized protein</fullName>
    </submittedName>
</protein>